<comment type="catalytic activity">
    <reaction evidence="1">
        <text>Endohydrolysis of (1-&gt;4)-beta-D-glucosidic linkages in cellulose, lichenin and cereal beta-D-glucans.</text>
        <dbReference type="EC" id="3.2.1.4"/>
    </reaction>
</comment>
<dbReference type="InterPro" id="IPR018087">
    <property type="entry name" value="Glyco_hydro_5_CS"/>
</dbReference>
<gene>
    <name evidence="8" type="ORF">GCM10009804_36810</name>
</gene>
<evidence type="ECO:0000256" key="1">
    <source>
        <dbReference type="ARBA" id="ARBA00000966"/>
    </source>
</evidence>
<feature type="signal peptide" evidence="6">
    <location>
        <begin position="1"/>
        <end position="24"/>
    </location>
</feature>
<reference evidence="9" key="1">
    <citation type="journal article" date="2019" name="Int. J. Syst. Evol. Microbiol.">
        <title>The Global Catalogue of Microorganisms (GCM) 10K type strain sequencing project: providing services to taxonomists for standard genome sequencing and annotation.</title>
        <authorList>
            <consortium name="The Broad Institute Genomics Platform"/>
            <consortium name="The Broad Institute Genome Sequencing Center for Infectious Disease"/>
            <person name="Wu L."/>
            <person name="Ma J."/>
        </authorList>
    </citation>
    <scope>NUCLEOTIDE SEQUENCE [LARGE SCALE GENOMIC DNA]</scope>
    <source>
        <strain evidence="9">JCM 15572</strain>
    </source>
</reference>
<dbReference type="InterPro" id="IPR039513">
    <property type="entry name" value="PL-6"/>
</dbReference>
<dbReference type="InterPro" id="IPR011050">
    <property type="entry name" value="Pectin_lyase_fold/virulence"/>
</dbReference>
<protein>
    <recommendedName>
        <fullName evidence="2">cellulase</fullName>
        <ecNumber evidence="2">3.2.1.4</ecNumber>
    </recommendedName>
</protein>
<dbReference type="Pfam" id="PF00150">
    <property type="entry name" value="Cellulase"/>
    <property type="match status" value="1"/>
</dbReference>
<evidence type="ECO:0000256" key="6">
    <source>
        <dbReference type="SAM" id="SignalP"/>
    </source>
</evidence>
<dbReference type="SMART" id="SM00710">
    <property type="entry name" value="PbH1"/>
    <property type="match status" value="5"/>
</dbReference>
<dbReference type="Pfam" id="PF14592">
    <property type="entry name" value="Chondroitinas_B"/>
    <property type="match status" value="1"/>
</dbReference>
<dbReference type="Gene3D" id="3.20.20.80">
    <property type="entry name" value="Glycosidases"/>
    <property type="match status" value="1"/>
</dbReference>
<dbReference type="Gene3D" id="2.160.20.10">
    <property type="entry name" value="Single-stranded right-handed beta-helix, Pectin lyase-like"/>
    <property type="match status" value="1"/>
</dbReference>
<evidence type="ECO:0000256" key="4">
    <source>
        <dbReference type="ARBA" id="ARBA00023295"/>
    </source>
</evidence>
<dbReference type="InterPro" id="IPR006626">
    <property type="entry name" value="PbH1"/>
</dbReference>
<feature type="chain" id="PRO_5047481592" description="cellulase" evidence="6">
    <location>
        <begin position="25"/>
        <end position="627"/>
    </location>
</feature>
<dbReference type="InterPro" id="IPR001547">
    <property type="entry name" value="Glyco_hydro_5"/>
</dbReference>
<dbReference type="InterPro" id="IPR017853">
    <property type="entry name" value="GH"/>
</dbReference>
<comment type="similarity">
    <text evidence="5">Belongs to the glycosyl hydrolase 5 (cellulase A) family.</text>
</comment>
<keyword evidence="9" id="KW-1185">Reference proteome</keyword>
<dbReference type="SUPFAM" id="SSF51445">
    <property type="entry name" value="(Trans)glycosidases"/>
    <property type="match status" value="1"/>
</dbReference>
<dbReference type="PANTHER" id="PTHR34142">
    <property type="entry name" value="ENDO-BETA-1,4-GLUCANASE A"/>
    <property type="match status" value="1"/>
</dbReference>
<organism evidence="8 9">
    <name type="scientific">Kribbella hippodromi</name>
    <dbReference type="NCBI Taxonomy" id="434347"/>
    <lineage>
        <taxon>Bacteria</taxon>
        <taxon>Bacillati</taxon>
        <taxon>Actinomycetota</taxon>
        <taxon>Actinomycetes</taxon>
        <taxon>Propionibacteriales</taxon>
        <taxon>Kribbellaceae</taxon>
        <taxon>Kribbella</taxon>
    </lineage>
</organism>
<dbReference type="EC" id="3.2.1.4" evidence="2"/>
<keyword evidence="4 5" id="KW-0326">Glycosidase</keyword>
<name>A0ABP4PCH8_9ACTN</name>
<proteinExistence type="inferred from homology"/>
<keyword evidence="6" id="KW-0732">Signal</keyword>
<keyword evidence="3 5" id="KW-0378">Hydrolase</keyword>
<dbReference type="PANTHER" id="PTHR34142:SF1">
    <property type="entry name" value="GLYCOSIDE HYDROLASE FAMILY 5 DOMAIN-CONTAINING PROTEIN"/>
    <property type="match status" value="1"/>
</dbReference>
<dbReference type="SUPFAM" id="SSF51126">
    <property type="entry name" value="Pectin lyase-like"/>
    <property type="match status" value="1"/>
</dbReference>
<evidence type="ECO:0000313" key="8">
    <source>
        <dbReference type="EMBL" id="GAA1576827.1"/>
    </source>
</evidence>
<dbReference type="EMBL" id="BAAAPH010000011">
    <property type="protein sequence ID" value="GAA1576827.1"/>
    <property type="molecule type" value="Genomic_DNA"/>
</dbReference>
<dbReference type="PROSITE" id="PS00659">
    <property type="entry name" value="GLYCOSYL_HYDROL_F5"/>
    <property type="match status" value="1"/>
</dbReference>
<evidence type="ECO:0000256" key="5">
    <source>
        <dbReference type="RuleBase" id="RU361153"/>
    </source>
</evidence>
<dbReference type="RefSeq" id="WP_344234792.1">
    <property type="nucleotide sequence ID" value="NZ_BAAAPH010000011.1"/>
</dbReference>
<comment type="caution">
    <text evidence="8">The sequence shown here is derived from an EMBL/GenBank/DDBJ whole genome shotgun (WGS) entry which is preliminary data.</text>
</comment>
<feature type="domain" description="Glycoside hydrolase family 5" evidence="7">
    <location>
        <begin position="44"/>
        <end position="294"/>
    </location>
</feature>
<evidence type="ECO:0000256" key="2">
    <source>
        <dbReference type="ARBA" id="ARBA00012601"/>
    </source>
</evidence>
<evidence type="ECO:0000256" key="3">
    <source>
        <dbReference type="ARBA" id="ARBA00022801"/>
    </source>
</evidence>
<accession>A0ABP4PCH8</accession>
<dbReference type="InterPro" id="IPR012334">
    <property type="entry name" value="Pectin_lyas_fold"/>
</dbReference>
<sequence>MFHTLVASTLLAASTLLPTTPAQAAADTPVGRNGQLHVCGTKLCNERNEPVQLRGMSTHGLQWYANCLKTASLDALANDWKADILRISMYVQEGGYETDPRRYTDLVNTYIEEATKRGLYALVDWHQLDPGDPNKNLRLAKTFFTEIAQRHKDKKNIIYDIANEPNGVSWAGIKSYAEQMVPVIRAKDPDGVIFVGTHGWASLGVSDGRTEADVVNNPVNATNLMYTFHFYAASHKQEYFDALSRAAAKIPLFVTEFGTQTYTGDGGNDFTWSQKYLDFLASKQIGWTNWNFSDDFRSGAVFKEGTCAGNNFTGTSALKPAGVWIRDKLRNRALAAASTDVSTSAELKAALTNAKPGDTIKLADGTYTGNFKTSSKGTASAPITLTGSAGAVLKASGGYGLHLNGASYWNVRGITVTGGQKGIMIDSATHVTIDGVTVHGLDMEGVHFRNSSTYGVIKNSRIYDTGNDGRGMGEGVYVGSAGGTSDKSDHVQIIGNTIGPDVGGEAVDLKEGTTGGLVSGNSFDGRGLTGANFDDSWVDVKGNDYVIENNTGKNTTNNGYETHTQQSGWGCGTVFRGNKSDLTGATGSGRYAFNITNYNASSCKVTIDRSNTVTGGKALTNPGIPVS</sequence>
<dbReference type="Proteomes" id="UP001501705">
    <property type="component" value="Unassembled WGS sequence"/>
</dbReference>
<evidence type="ECO:0000259" key="7">
    <source>
        <dbReference type="Pfam" id="PF00150"/>
    </source>
</evidence>
<evidence type="ECO:0000313" key="9">
    <source>
        <dbReference type="Proteomes" id="UP001501705"/>
    </source>
</evidence>